<dbReference type="Proteomes" id="UP001180020">
    <property type="component" value="Unassembled WGS sequence"/>
</dbReference>
<dbReference type="AlphaFoldDB" id="A0AAV9E3B1"/>
<accession>A0AAV9E3B1</accession>
<proteinExistence type="predicted"/>
<dbReference type="EMBL" id="JAUJYO010000009">
    <property type="protein sequence ID" value="KAK1307947.1"/>
    <property type="molecule type" value="Genomic_DNA"/>
</dbReference>
<evidence type="ECO:0000313" key="3">
    <source>
        <dbReference type="Proteomes" id="UP001180020"/>
    </source>
</evidence>
<comment type="caution">
    <text evidence="2">The sequence shown here is derived from an EMBL/GenBank/DDBJ whole genome shotgun (WGS) entry which is preliminary data.</text>
</comment>
<feature type="region of interest" description="Disordered" evidence="1">
    <location>
        <begin position="35"/>
        <end position="75"/>
    </location>
</feature>
<keyword evidence="3" id="KW-1185">Reference proteome</keyword>
<protein>
    <submittedName>
        <fullName evidence="2">Uncharacterized protein</fullName>
    </submittedName>
</protein>
<gene>
    <name evidence="2" type="ORF">QJS10_CPA09g01026</name>
</gene>
<evidence type="ECO:0000256" key="1">
    <source>
        <dbReference type="SAM" id="MobiDB-lite"/>
    </source>
</evidence>
<reference evidence="2" key="1">
    <citation type="journal article" date="2023" name="Nat. Commun.">
        <title>Diploid and tetraploid genomes of Acorus and the evolution of monocots.</title>
        <authorList>
            <person name="Ma L."/>
            <person name="Liu K.W."/>
            <person name="Li Z."/>
            <person name="Hsiao Y.Y."/>
            <person name="Qi Y."/>
            <person name="Fu T."/>
            <person name="Tang G.D."/>
            <person name="Zhang D."/>
            <person name="Sun W.H."/>
            <person name="Liu D.K."/>
            <person name="Li Y."/>
            <person name="Chen G.Z."/>
            <person name="Liu X.D."/>
            <person name="Liao X.Y."/>
            <person name="Jiang Y.T."/>
            <person name="Yu X."/>
            <person name="Hao Y."/>
            <person name="Huang J."/>
            <person name="Zhao X.W."/>
            <person name="Ke S."/>
            <person name="Chen Y.Y."/>
            <person name="Wu W.L."/>
            <person name="Hsu J.L."/>
            <person name="Lin Y.F."/>
            <person name="Huang M.D."/>
            <person name="Li C.Y."/>
            <person name="Huang L."/>
            <person name="Wang Z.W."/>
            <person name="Zhao X."/>
            <person name="Zhong W.Y."/>
            <person name="Peng D.H."/>
            <person name="Ahmad S."/>
            <person name="Lan S."/>
            <person name="Zhang J.S."/>
            <person name="Tsai W.C."/>
            <person name="Van de Peer Y."/>
            <person name="Liu Z.J."/>
        </authorList>
    </citation>
    <scope>NUCLEOTIDE SEQUENCE</scope>
    <source>
        <strain evidence="2">CP</strain>
    </source>
</reference>
<evidence type="ECO:0000313" key="2">
    <source>
        <dbReference type="EMBL" id="KAK1307947.1"/>
    </source>
</evidence>
<name>A0AAV9E3B1_ACOCL</name>
<reference evidence="2" key="2">
    <citation type="submission" date="2023-06" db="EMBL/GenBank/DDBJ databases">
        <authorList>
            <person name="Ma L."/>
            <person name="Liu K.-W."/>
            <person name="Li Z."/>
            <person name="Hsiao Y.-Y."/>
            <person name="Qi Y."/>
            <person name="Fu T."/>
            <person name="Tang G."/>
            <person name="Zhang D."/>
            <person name="Sun W.-H."/>
            <person name="Liu D.-K."/>
            <person name="Li Y."/>
            <person name="Chen G.-Z."/>
            <person name="Liu X.-D."/>
            <person name="Liao X.-Y."/>
            <person name="Jiang Y.-T."/>
            <person name="Yu X."/>
            <person name="Hao Y."/>
            <person name="Huang J."/>
            <person name="Zhao X.-W."/>
            <person name="Ke S."/>
            <person name="Chen Y.-Y."/>
            <person name="Wu W.-L."/>
            <person name="Hsu J.-L."/>
            <person name="Lin Y.-F."/>
            <person name="Huang M.-D."/>
            <person name="Li C.-Y."/>
            <person name="Huang L."/>
            <person name="Wang Z.-W."/>
            <person name="Zhao X."/>
            <person name="Zhong W.-Y."/>
            <person name="Peng D.-H."/>
            <person name="Ahmad S."/>
            <person name="Lan S."/>
            <person name="Zhang J.-S."/>
            <person name="Tsai W.-C."/>
            <person name="Van De Peer Y."/>
            <person name="Liu Z.-J."/>
        </authorList>
    </citation>
    <scope>NUCLEOTIDE SEQUENCE</scope>
    <source>
        <strain evidence="2">CP</strain>
        <tissue evidence="2">Leaves</tissue>
    </source>
</reference>
<sequence length="75" mass="8751">MGCVALSSIHTMNWIINVPLINICEKVQRGNSDAPMLMSRSRCPVEDEPMKMHRREDQECREDWRSPDRETTFGD</sequence>
<feature type="compositionally biased region" description="Basic and acidic residues" evidence="1">
    <location>
        <begin position="43"/>
        <end position="75"/>
    </location>
</feature>
<organism evidence="2 3">
    <name type="scientific">Acorus calamus</name>
    <name type="common">Sweet flag</name>
    <dbReference type="NCBI Taxonomy" id="4465"/>
    <lineage>
        <taxon>Eukaryota</taxon>
        <taxon>Viridiplantae</taxon>
        <taxon>Streptophyta</taxon>
        <taxon>Embryophyta</taxon>
        <taxon>Tracheophyta</taxon>
        <taxon>Spermatophyta</taxon>
        <taxon>Magnoliopsida</taxon>
        <taxon>Liliopsida</taxon>
        <taxon>Acoraceae</taxon>
        <taxon>Acorus</taxon>
    </lineage>
</organism>